<feature type="transmembrane region" description="Helical" evidence="1">
    <location>
        <begin position="130"/>
        <end position="151"/>
    </location>
</feature>
<organism evidence="2">
    <name type="scientific">Chromera velia CCMP2878</name>
    <dbReference type="NCBI Taxonomy" id="1169474"/>
    <lineage>
        <taxon>Eukaryota</taxon>
        <taxon>Sar</taxon>
        <taxon>Alveolata</taxon>
        <taxon>Colpodellida</taxon>
        <taxon>Chromeraceae</taxon>
        <taxon>Chromera</taxon>
    </lineage>
</organism>
<proteinExistence type="predicted"/>
<reference evidence="2" key="1">
    <citation type="submission" date="2014-11" db="EMBL/GenBank/DDBJ databases">
        <authorList>
            <person name="Otto D Thomas"/>
            <person name="Naeem Raeece"/>
        </authorList>
    </citation>
    <scope>NUCLEOTIDE SEQUENCE</scope>
</reference>
<keyword evidence="1" id="KW-0812">Transmembrane</keyword>
<keyword evidence="1" id="KW-0472">Membrane</keyword>
<gene>
    <name evidence="2" type="ORF">Cvel_30967</name>
</gene>
<keyword evidence="1" id="KW-1133">Transmembrane helix</keyword>
<accession>A0A0G4HSD1</accession>
<evidence type="ECO:0000313" key="2">
    <source>
        <dbReference type="EMBL" id="CEM47232.1"/>
    </source>
</evidence>
<protein>
    <submittedName>
        <fullName evidence="2">Uncharacterized protein</fullName>
    </submittedName>
</protein>
<feature type="transmembrane region" description="Helical" evidence="1">
    <location>
        <begin position="175"/>
        <end position="202"/>
    </location>
</feature>
<dbReference type="EMBL" id="CDMZ01003681">
    <property type="protein sequence ID" value="CEM47232.1"/>
    <property type="molecule type" value="Genomic_DNA"/>
</dbReference>
<evidence type="ECO:0000256" key="1">
    <source>
        <dbReference type="SAM" id="Phobius"/>
    </source>
</evidence>
<name>A0A0G4HSD1_9ALVE</name>
<sequence length="415" mass="46634">MRDRACTILRNGWWLVYSWPSKVIVLHVGLFIIRWFFLLFDRLQVCCHLIPPSPPTVNLQTSSGSDVQQVVRQIGSAQSLEEVASRWKGLVLSVERQVERDRQKEAKKKMNTHTSGCCSRRGKKRSYCEVFRLVVFLVLVACLAICASMLVPRNVTGATGSWQEMVFEGFSKLQVVLYVSLLFAFVFLCLQQFLCFCVRVWIWVLRLVKSDKEAVSKEVRKDTSIMIANTFVALFSFNSLPEFLPVDSLLTEGEMVEEVVELSEAAGEREGERLLEEDEKSGTVQFADIACVDQILRGLSGKELLTHGESLLIASSPSCGEVVDEGVDAEETVCHAMCAVYHRVSAESQRFEEEEVVRLVCCGARFHKESAKRRLTSGSGGACPCCFAPLRIVLEHFQRNPQALACREKGRLAFS</sequence>
<feature type="transmembrane region" description="Helical" evidence="1">
    <location>
        <begin position="23"/>
        <end position="40"/>
    </location>
</feature>
<dbReference type="VEuPathDB" id="CryptoDB:Cvel_30967"/>
<dbReference type="AlphaFoldDB" id="A0A0G4HSD1"/>